<dbReference type="InterPro" id="IPR041698">
    <property type="entry name" value="Methyltransf_25"/>
</dbReference>
<evidence type="ECO:0000313" key="3">
    <source>
        <dbReference type="Proteomes" id="UP001364764"/>
    </source>
</evidence>
<dbReference type="Proteomes" id="UP001364764">
    <property type="component" value="Chromosome"/>
</dbReference>
<dbReference type="CDD" id="cd02440">
    <property type="entry name" value="AdoMet_MTases"/>
    <property type="match status" value="1"/>
</dbReference>
<dbReference type="SUPFAM" id="SSF53335">
    <property type="entry name" value="S-adenosyl-L-methionine-dependent methyltransferases"/>
    <property type="match status" value="1"/>
</dbReference>
<sequence length="199" mass="23231">MKTSEPLLFLQGFLRNPKRVGSLLPSSKFLAKKIVQSVRWDEVRTIAELGPGTGAVTRLMRAHLPKSATVFLFERDPKMRSNLKKTYSEFMFHSNASYLLKRINQEYIHQLDSIVCGLPFFNFSREMRQNILSQIHTALRPGGTLVLYQYSLHMRKQLAELFEMEKIQFVPFSFPPVFVYVCRKRQDEGQRVTIDLRKT</sequence>
<dbReference type="InterPro" id="IPR029063">
    <property type="entry name" value="SAM-dependent_MTases_sf"/>
</dbReference>
<keyword evidence="2" id="KW-0808">Transferase</keyword>
<dbReference type="Pfam" id="PF13649">
    <property type="entry name" value="Methyltransf_25"/>
    <property type="match status" value="1"/>
</dbReference>
<accession>A0ABD8AQ38</accession>
<dbReference type="RefSeq" id="WP_036673271.1">
    <property type="nucleotide sequence ID" value="NZ_CP145892.1"/>
</dbReference>
<dbReference type="EMBL" id="CP145892">
    <property type="protein sequence ID" value="WWP19704.1"/>
    <property type="molecule type" value="Genomic_DNA"/>
</dbReference>
<dbReference type="AlphaFoldDB" id="A0ABD8AQ38"/>
<protein>
    <submittedName>
        <fullName evidence="2">Methyltransferase domain-containing protein</fullName>
    </submittedName>
</protein>
<evidence type="ECO:0000259" key="1">
    <source>
        <dbReference type="Pfam" id="PF13649"/>
    </source>
</evidence>
<dbReference type="GO" id="GO:0032259">
    <property type="term" value="P:methylation"/>
    <property type="evidence" value="ECO:0007669"/>
    <property type="project" value="UniProtKB-KW"/>
</dbReference>
<dbReference type="GO" id="GO:0008168">
    <property type="term" value="F:methyltransferase activity"/>
    <property type="evidence" value="ECO:0007669"/>
    <property type="project" value="UniProtKB-KW"/>
</dbReference>
<organism evidence="2 3">
    <name type="scientific">Paenibacillus amylolyticus</name>
    <dbReference type="NCBI Taxonomy" id="1451"/>
    <lineage>
        <taxon>Bacteria</taxon>
        <taxon>Bacillati</taxon>
        <taxon>Bacillota</taxon>
        <taxon>Bacilli</taxon>
        <taxon>Bacillales</taxon>
        <taxon>Paenibacillaceae</taxon>
        <taxon>Paenibacillus</taxon>
    </lineage>
</organism>
<dbReference type="Gene3D" id="3.40.50.150">
    <property type="entry name" value="Vaccinia Virus protein VP39"/>
    <property type="match status" value="1"/>
</dbReference>
<keyword evidence="2" id="KW-0489">Methyltransferase</keyword>
<evidence type="ECO:0000313" key="2">
    <source>
        <dbReference type="EMBL" id="WWP19704.1"/>
    </source>
</evidence>
<reference evidence="2 3" key="1">
    <citation type="submission" date="2024-02" db="EMBL/GenBank/DDBJ databases">
        <title>Complete sequences of two Paenibacillus sp. strains and one Lysinibacillus strain isolated from the environment on STAA medium highlight biotechnological potential.</title>
        <authorList>
            <person name="Attere S.A."/>
            <person name="Piche L.C."/>
            <person name="Intertaglia L."/>
            <person name="Lami R."/>
            <person name="Charette S.J."/>
            <person name="Vincent A.T."/>
        </authorList>
    </citation>
    <scope>NUCLEOTIDE SEQUENCE [LARGE SCALE GENOMIC DNA]</scope>
    <source>
        <strain evidence="2 3">Y5S-7</strain>
    </source>
</reference>
<feature type="domain" description="Methyltransferase" evidence="1">
    <location>
        <begin position="46"/>
        <end position="143"/>
    </location>
</feature>
<dbReference type="GeneID" id="93478814"/>
<gene>
    <name evidence="2" type="ORF">V6668_25075</name>
</gene>
<proteinExistence type="predicted"/>
<name>A0ABD8AQ38_PAEAM</name>